<proteinExistence type="predicted"/>
<organism evidence="9 10">
    <name type="scientific">Actinomyces bowdenii</name>
    <dbReference type="NCBI Taxonomy" id="131109"/>
    <lineage>
        <taxon>Bacteria</taxon>
        <taxon>Bacillati</taxon>
        <taxon>Actinomycetota</taxon>
        <taxon>Actinomycetes</taxon>
        <taxon>Actinomycetales</taxon>
        <taxon>Actinomycetaceae</taxon>
        <taxon>Actinomyces</taxon>
    </lineage>
</organism>
<feature type="compositionally biased region" description="Basic and acidic residues" evidence="7">
    <location>
        <begin position="33"/>
        <end position="43"/>
    </location>
</feature>
<evidence type="ECO:0000256" key="1">
    <source>
        <dbReference type="ARBA" id="ARBA00012513"/>
    </source>
</evidence>
<keyword evidence="5 9" id="KW-0418">Kinase</keyword>
<dbReference type="GO" id="GO:0005524">
    <property type="term" value="F:ATP binding"/>
    <property type="evidence" value="ECO:0007669"/>
    <property type="project" value="UniProtKB-KW"/>
</dbReference>
<evidence type="ECO:0000313" key="9">
    <source>
        <dbReference type="EMBL" id="NYS70071.1"/>
    </source>
</evidence>
<sequence>MSQPLSPAEPPDPSQSLEEPDALDEPQCPGRPPEADTTREPSRARPRPARPRPSRRRPPRPSRWRRGRPDDAEGAEGLPPELHRALAEAGLTLGAPLGRSLSLTAPRRALDAAGEHVVVRLIDVPEGSAGAGVLRRLADLRGLCHPGLVPIREVISLPGNRAAVVMDLIDGASLDVVLGARGRLTIGQMARLLDALGSALAHMHEHGCAHGDISAGNVVIRLDGEPVLVDLLGSFMESGTQGCAAPERLAGGPATAASDVYALAALVRECAGTGGTGARRATRILADALVLDPQERPSARDLAARAPEMGSQAPIELPDGARLAAGSLRAAARTPTRTIGSRLQRSRRRAPVVALTYGQARPQRGWAAGRRRLAGAAAVIVLATSGWALTHPAAAATALRSWPLSAVVPSAAESQGGGATAPASATPPPAAEAGGGLSQQATTQADARTGAQTTAQAGAVTGDDGDMTAVVLALASARDEALMAGDAAGLAATTVPGSPAALADAGVLESLLASGESIEGLQTSVSQVQEVVVPAEVAAAWPGARAVRVTQSQGPYTRRGEDGARTVPALASRQVVLVLVPGPWRVLEVEEAQ</sequence>
<evidence type="ECO:0000313" key="10">
    <source>
        <dbReference type="Proteomes" id="UP000572528"/>
    </source>
</evidence>
<dbReference type="RefSeq" id="WP_179901318.1">
    <property type="nucleotide sequence ID" value="NZ_JACBXV010000201.1"/>
</dbReference>
<keyword evidence="3" id="KW-0808">Transferase</keyword>
<feature type="compositionally biased region" description="Low complexity" evidence="7">
    <location>
        <begin position="439"/>
        <end position="462"/>
    </location>
</feature>
<comment type="caution">
    <text evidence="9">The sequence shown here is derived from an EMBL/GenBank/DDBJ whole genome shotgun (WGS) entry which is preliminary data.</text>
</comment>
<dbReference type="InterPro" id="IPR011009">
    <property type="entry name" value="Kinase-like_dom_sf"/>
</dbReference>
<dbReference type="GO" id="GO:0004674">
    <property type="term" value="F:protein serine/threonine kinase activity"/>
    <property type="evidence" value="ECO:0007669"/>
    <property type="project" value="UniProtKB-KW"/>
</dbReference>
<accession>A0A853EPJ0</accession>
<evidence type="ECO:0000256" key="7">
    <source>
        <dbReference type="SAM" id="MobiDB-lite"/>
    </source>
</evidence>
<feature type="domain" description="Protein kinase" evidence="8">
    <location>
        <begin position="91"/>
        <end position="309"/>
    </location>
</feature>
<dbReference type="Gene3D" id="1.10.510.10">
    <property type="entry name" value="Transferase(Phosphotransferase) domain 1"/>
    <property type="match status" value="1"/>
</dbReference>
<dbReference type="SUPFAM" id="SSF56112">
    <property type="entry name" value="Protein kinase-like (PK-like)"/>
    <property type="match status" value="1"/>
</dbReference>
<gene>
    <name evidence="9" type="ORF">HZZ05_11240</name>
</gene>
<evidence type="ECO:0000256" key="5">
    <source>
        <dbReference type="ARBA" id="ARBA00022777"/>
    </source>
</evidence>
<dbReference type="PANTHER" id="PTHR43289:SF6">
    <property type="entry name" value="SERINE_THREONINE-PROTEIN KINASE NEKL-3"/>
    <property type="match status" value="1"/>
</dbReference>
<keyword evidence="4" id="KW-0547">Nucleotide-binding</keyword>
<feature type="compositionally biased region" description="Basic residues" evidence="7">
    <location>
        <begin position="44"/>
        <end position="66"/>
    </location>
</feature>
<dbReference type="Proteomes" id="UP000572528">
    <property type="component" value="Unassembled WGS sequence"/>
</dbReference>
<reference evidence="9 10" key="1">
    <citation type="submission" date="2020-07" db="EMBL/GenBank/DDBJ databases">
        <title>MOT database genomes.</title>
        <authorList>
            <person name="Joseph S."/>
            <person name="Aduse-Opoku J."/>
            <person name="Hashim A."/>
            <person name="Wade W."/>
            <person name="Curtis M."/>
        </authorList>
    </citation>
    <scope>NUCLEOTIDE SEQUENCE [LARGE SCALE GENOMIC DNA]</scope>
    <source>
        <strain evidence="9 10">WMus004</strain>
    </source>
</reference>
<feature type="region of interest" description="Disordered" evidence="7">
    <location>
        <begin position="1"/>
        <end position="79"/>
    </location>
</feature>
<dbReference type="PANTHER" id="PTHR43289">
    <property type="entry name" value="MITOGEN-ACTIVATED PROTEIN KINASE KINASE KINASE 20-RELATED"/>
    <property type="match status" value="1"/>
</dbReference>
<name>A0A853EPJ0_9ACTO</name>
<keyword evidence="6" id="KW-0067">ATP-binding</keyword>
<dbReference type="PROSITE" id="PS50011">
    <property type="entry name" value="PROTEIN_KINASE_DOM"/>
    <property type="match status" value="1"/>
</dbReference>
<feature type="region of interest" description="Disordered" evidence="7">
    <location>
        <begin position="412"/>
        <end position="462"/>
    </location>
</feature>
<evidence type="ECO:0000256" key="3">
    <source>
        <dbReference type="ARBA" id="ARBA00022679"/>
    </source>
</evidence>
<evidence type="ECO:0000259" key="8">
    <source>
        <dbReference type="PROSITE" id="PS50011"/>
    </source>
</evidence>
<evidence type="ECO:0000256" key="6">
    <source>
        <dbReference type="ARBA" id="ARBA00022840"/>
    </source>
</evidence>
<dbReference type="AlphaFoldDB" id="A0A853EPJ0"/>
<dbReference type="EMBL" id="JACBXV010000201">
    <property type="protein sequence ID" value="NYS70071.1"/>
    <property type="molecule type" value="Genomic_DNA"/>
</dbReference>
<keyword evidence="2" id="KW-0723">Serine/threonine-protein kinase</keyword>
<dbReference type="InterPro" id="IPR000719">
    <property type="entry name" value="Prot_kinase_dom"/>
</dbReference>
<protein>
    <recommendedName>
        <fullName evidence="1">non-specific serine/threonine protein kinase</fullName>
        <ecNumber evidence="1">2.7.11.1</ecNumber>
    </recommendedName>
</protein>
<evidence type="ECO:0000256" key="2">
    <source>
        <dbReference type="ARBA" id="ARBA00022527"/>
    </source>
</evidence>
<dbReference type="Pfam" id="PF00069">
    <property type="entry name" value="Pkinase"/>
    <property type="match status" value="1"/>
</dbReference>
<dbReference type="SMART" id="SM00220">
    <property type="entry name" value="S_TKc"/>
    <property type="match status" value="1"/>
</dbReference>
<evidence type="ECO:0000256" key="4">
    <source>
        <dbReference type="ARBA" id="ARBA00022741"/>
    </source>
</evidence>
<dbReference type="EC" id="2.7.11.1" evidence="1"/>